<evidence type="ECO:0000313" key="4">
    <source>
        <dbReference type="WBParaSite" id="OFLC_0000362801-mRNA-1"/>
    </source>
</evidence>
<evidence type="ECO:0000313" key="2">
    <source>
        <dbReference type="EMBL" id="VDO37215.1"/>
    </source>
</evidence>
<dbReference type="EMBL" id="UZAJ01002498">
    <property type="protein sequence ID" value="VDO37215.1"/>
    <property type="molecule type" value="Genomic_DNA"/>
</dbReference>
<feature type="compositionally biased region" description="Basic and acidic residues" evidence="1">
    <location>
        <begin position="1"/>
        <end position="10"/>
    </location>
</feature>
<keyword evidence="3" id="KW-1185">Reference proteome</keyword>
<reference evidence="4" key="1">
    <citation type="submission" date="2016-06" db="UniProtKB">
        <authorList>
            <consortium name="WormBaseParasite"/>
        </authorList>
    </citation>
    <scope>IDENTIFICATION</scope>
</reference>
<sequence length="120" mass="13636">MKSAESRPKELPTIFKSRNMYKPNNEDGNADMKTSQFLHKIIVNDDEEHPFKHINDIACKEISPEQQQKQSTSPLSHANMKQEVILHPLQTASHPNTINASVDILPAKLATRKPLNETRL</sequence>
<evidence type="ECO:0000256" key="1">
    <source>
        <dbReference type="SAM" id="MobiDB-lite"/>
    </source>
</evidence>
<evidence type="ECO:0000313" key="3">
    <source>
        <dbReference type="Proteomes" id="UP000267606"/>
    </source>
</evidence>
<gene>
    <name evidence="2" type="ORF">OFLC_LOCUS3630</name>
</gene>
<dbReference type="STRING" id="387005.A0A183H817"/>
<feature type="region of interest" description="Disordered" evidence="1">
    <location>
        <begin position="1"/>
        <end position="31"/>
    </location>
</feature>
<accession>A0A183H817</accession>
<name>A0A183H817_9BILA</name>
<organism evidence="4">
    <name type="scientific">Onchocerca flexuosa</name>
    <dbReference type="NCBI Taxonomy" id="387005"/>
    <lineage>
        <taxon>Eukaryota</taxon>
        <taxon>Metazoa</taxon>
        <taxon>Ecdysozoa</taxon>
        <taxon>Nematoda</taxon>
        <taxon>Chromadorea</taxon>
        <taxon>Rhabditida</taxon>
        <taxon>Spirurina</taxon>
        <taxon>Spiruromorpha</taxon>
        <taxon>Filarioidea</taxon>
        <taxon>Onchocercidae</taxon>
        <taxon>Onchocerca</taxon>
    </lineage>
</organism>
<dbReference type="Proteomes" id="UP000267606">
    <property type="component" value="Unassembled WGS sequence"/>
</dbReference>
<protein>
    <submittedName>
        <fullName evidence="2 4">Uncharacterized protein</fullName>
    </submittedName>
</protein>
<reference evidence="2 3" key="2">
    <citation type="submission" date="2018-11" db="EMBL/GenBank/DDBJ databases">
        <authorList>
            <consortium name="Pathogen Informatics"/>
        </authorList>
    </citation>
    <scope>NUCLEOTIDE SEQUENCE [LARGE SCALE GENOMIC DNA]</scope>
</reference>
<proteinExistence type="predicted"/>
<dbReference type="AlphaFoldDB" id="A0A183H817"/>
<dbReference type="WBParaSite" id="OFLC_0000362801-mRNA-1">
    <property type="protein sequence ID" value="OFLC_0000362801-mRNA-1"/>
    <property type="gene ID" value="OFLC_0000362801"/>
</dbReference>